<keyword evidence="2" id="KW-0645">Protease</keyword>
<feature type="compositionally biased region" description="Basic and acidic residues" evidence="4">
    <location>
        <begin position="235"/>
        <end position="251"/>
    </location>
</feature>
<dbReference type="Gene3D" id="3.40.395.10">
    <property type="entry name" value="Adenoviral Proteinase, Chain A"/>
    <property type="match status" value="1"/>
</dbReference>
<accession>A0A7S2AA63</accession>
<protein>
    <recommendedName>
        <fullName evidence="5">Ubiquitin-like protease family profile domain-containing protein</fullName>
    </recommendedName>
</protein>
<dbReference type="GO" id="GO:0008234">
    <property type="term" value="F:cysteine-type peptidase activity"/>
    <property type="evidence" value="ECO:0007669"/>
    <property type="project" value="InterPro"/>
</dbReference>
<dbReference type="PROSITE" id="PS50600">
    <property type="entry name" value="ULP_PROTEASE"/>
    <property type="match status" value="1"/>
</dbReference>
<comment type="similarity">
    <text evidence="1">Belongs to the peptidase C48 family.</text>
</comment>
<keyword evidence="3" id="KW-0378">Hydrolase</keyword>
<evidence type="ECO:0000256" key="3">
    <source>
        <dbReference type="ARBA" id="ARBA00022801"/>
    </source>
</evidence>
<reference evidence="6" key="1">
    <citation type="submission" date="2021-01" db="EMBL/GenBank/DDBJ databases">
        <authorList>
            <person name="Corre E."/>
            <person name="Pelletier E."/>
            <person name="Niang G."/>
            <person name="Scheremetjew M."/>
            <person name="Finn R."/>
            <person name="Kale V."/>
            <person name="Holt S."/>
            <person name="Cochrane G."/>
            <person name="Meng A."/>
            <person name="Brown T."/>
            <person name="Cohen L."/>
        </authorList>
    </citation>
    <scope>NUCLEOTIDE SEQUENCE</scope>
    <source>
        <strain evidence="6">Grunow 1884</strain>
    </source>
</reference>
<evidence type="ECO:0000256" key="2">
    <source>
        <dbReference type="ARBA" id="ARBA00022670"/>
    </source>
</evidence>
<dbReference type="Pfam" id="PF02902">
    <property type="entry name" value="Peptidase_C48"/>
    <property type="match status" value="1"/>
</dbReference>
<organism evidence="6">
    <name type="scientific">Trieres chinensis</name>
    <name type="common">Marine centric diatom</name>
    <name type="synonym">Odontella sinensis</name>
    <dbReference type="NCBI Taxonomy" id="1514140"/>
    <lineage>
        <taxon>Eukaryota</taxon>
        <taxon>Sar</taxon>
        <taxon>Stramenopiles</taxon>
        <taxon>Ochrophyta</taxon>
        <taxon>Bacillariophyta</taxon>
        <taxon>Mediophyceae</taxon>
        <taxon>Biddulphiophycidae</taxon>
        <taxon>Eupodiscales</taxon>
        <taxon>Parodontellaceae</taxon>
        <taxon>Trieres</taxon>
    </lineage>
</organism>
<dbReference type="AlphaFoldDB" id="A0A7S2AA63"/>
<dbReference type="EMBL" id="HBGO01039144">
    <property type="protein sequence ID" value="CAD9362370.1"/>
    <property type="molecule type" value="Transcribed_RNA"/>
</dbReference>
<name>A0A7S2AA63_TRICV</name>
<dbReference type="PANTHER" id="PTHR47764">
    <property type="entry name" value="UBIQUITIN-LIKE-SPECIFIC PROTEASE 2B-RELATED"/>
    <property type="match status" value="1"/>
</dbReference>
<dbReference type="GO" id="GO:0006508">
    <property type="term" value="P:proteolysis"/>
    <property type="evidence" value="ECO:0007669"/>
    <property type="project" value="UniProtKB-KW"/>
</dbReference>
<dbReference type="InterPro" id="IPR038765">
    <property type="entry name" value="Papain-like_cys_pep_sf"/>
</dbReference>
<gene>
    <name evidence="6" type="ORF">OSIN01602_LOCUS22692</name>
</gene>
<evidence type="ECO:0000259" key="5">
    <source>
        <dbReference type="PROSITE" id="PS50600"/>
    </source>
</evidence>
<evidence type="ECO:0000313" key="6">
    <source>
        <dbReference type="EMBL" id="CAD9362370.1"/>
    </source>
</evidence>
<feature type="domain" description="Ubiquitin-like protease family profile" evidence="5">
    <location>
        <begin position="1"/>
        <end position="159"/>
    </location>
</feature>
<feature type="region of interest" description="Disordered" evidence="4">
    <location>
        <begin position="225"/>
        <end position="251"/>
    </location>
</feature>
<sequence>MDMEKRRPVTSSVYFFTSHFFSTLQEDGPEAVTSWTAKKNIDIFQKKLIFLPINESLHWSLCVVVNPGSIMNSISCGRGQRFEQWPCILFFDSLKAHRKSKVASKVRGWLNSEAMRLGKFGSEDKPFSVSSMKVYDPKIPYQDNSWDCGVFVCRYAYSLFLLREENFNRYDAESDKRPFEELITNNIEFEFDMGDISRLRREMQKLIKNLSDSYLKLKEKEAERKRERKLRKKQSKEWVESSKKGNKAEMV</sequence>
<evidence type="ECO:0000256" key="4">
    <source>
        <dbReference type="SAM" id="MobiDB-lite"/>
    </source>
</evidence>
<dbReference type="SUPFAM" id="SSF54001">
    <property type="entry name" value="Cysteine proteinases"/>
    <property type="match status" value="1"/>
</dbReference>
<proteinExistence type="inferred from homology"/>
<dbReference type="PANTHER" id="PTHR47764:SF2">
    <property type="entry name" value="UBIQUITIN-LIKE PROTEASE FAMILY PROFILE DOMAIN-CONTAINING PROTEIN"/>
    <property type="match status" value="1"/>
</dbReference>
<dbReference type="InterPro" id="IPR003653">
    <property type="entry name" value="Peptidase_C48_C"/>
</dbReference>
<evidence type="ECO:0000256" key="1">
    <source>
        <dbReference type="ARBA" id="ARBA00005234"/>
    </source>
</evidence>